<keyword evidence="2" id="KW-0472">Membrane</keyword>
<feature type="region of interest" description="Disordered" evidence="1">
    <location>
        <begin position="63"/>
        <end position="95"/>
    </location>
</feature>
<keyword evidence="2" id="KW-0812">Transmembrane</keyword>
<dbReference type="Proteomes" id="UP000662572">
    <property type="component" value="Unassembled WGS sequence"/>
</dbReference>
<evidence type="ECO:0000256" key="1">
    <source>
        <dbReference type="SAM" id="MobiDB-lite"/>
    </source>
</evidence>
<sequence length="95" mass="9962">MLGVTVTAQHLKIVIGLVLGFGIGFGCRVSGIPSPAPPVITGALLVVAMTVGWILTDRRLSHRPKVSEVHSGGPTGHPHKPAQTQTPQPQTSRKD</sequence>
<keyword evidence="2" id="KW-1133">Transmembrane helix</keyword>
<dbReference type="AlphaFoldDB" id="A0A918PZN3"/>
<dbReference type="NCBIfam" id="TIGR03510">
    <property type="entry name" value="XapX"/>
    <property type="match status" value="1"/>
</dbReference>
<name>A0A918PZN3_9CAUL</name>
<comment type="caution">
    <text evidence="3">The sequence shown here is derived from an EMBL/GenBank/DDBJ whole genome shotgun (WGS) entry which is preliminary data.</text>
</comment>
<feature type="transmembrane region" description="Helical" evidence="2">
    <location>
        <begin position="38"/>
        <end position="55"/>
    </location>
</feature>
<keyword evidence="4" id="KW-1185">Reference proteome</keyword>
<proteinExistence type="predicted"/>
<feature type="transmembrane region" description="Helical" evidence="2">
    <location>
        <begin position="12"/>
        <end position="32"/>
    </location>
</feature>
<accession>A0A918PZN3</accession>
<evidence type="ECO:0000313" key="4">
    <source>
        <dbReference type="Proteomes" id="UP000662572"/>
    </source>
</evidence>
<reference evidence="3" key="2">
    <citation type="submission" date="2020-09" db="EMBL/GenBank/DDBJ databases">
        <authorList>
            <person name="Sun Q."/>
            <person name="Kim S."/>
        </authorList>
    </citation>
    <scope>NUCLEOTIDE SEQUENCE</scope>
    <source>
        <strain evidence="3">KCTC 32296</strain>
    </source>
</reference>
<organism evidence="3 4">
    <name type="scientific">Asticcacaulis endophyticus</name>
    <dbReference type="NCBI Taxonomy" id="1395890"/>
    <lineage>
        <taxon>Bacteria</taxon>
        <taxon>Pseudomonadati</taxon>
        <taxon>Pseudomonadota</taxon>
        <taxon>Alphaproteobacteria</taxon>
        <taxon>Caulobacterales</taxon>
        <taxon>Caulobacteraceae</taxon>
        <taxon>Asticcacaulis</taxon>
    </lineage>
</organism>
<evidence type="ECO:0000256" key="2">
    <source>
        <dbReference type="SAM" id="Phobius"/>
    </source>
</evidence>
<evidence type="ECO:0008006" key="5">
    <source>
        <dbReference type="Google" id="ProtNLM"/>
    </source>
</evidence>
<dbReference type="InterPro" id="IPR020017">
    <property type="entry name" value="XapX_domain"/>
</dbReference>
<evidence type="ECO:0000313" key="3">
    <source>
        <dbReference type="EMBL" id="GGZ28943.1"/>
    </source>
</evidence>
<protein>
    <recommendedName>
        <fullName evidence="5">XapX domain-containing protein</fullName>
    </recommendedName>
</protein>
<reference evidence="3" key="1">
    <citation type="journal article" date="2014" name="Int. J. Syst. Evol. Microbiol.">
        <title>Complete genome sequence of Corynebacterium casei LMG S-19264T (=DSM 44701T), isolated from a smear-ripened cheese.</title>
        <authorList>
            <consortium name="US DOE Joint Genome Institute (JGI-PGF)"/>
            <person name="Walter F."/>
            <person name="Albersmeier A."/>
            <person name="Kalinowski J."/>
            <person name="Ruckert C."/>
        </authorList>
    </citation>
    <scope>NUCLEOTIDE SEQUENCE</scope>
    <source>
        <strain evidence="3">KCTC 32296</strain>
    </source>
</reference>
<dbReference type="EMBL" id="BMZB01000001">
    <property type="protein sequence ID" value="GGZ28943.1"/>
    <property type="molecule type" value="Genomic_DNA"/>
</dbReference>
<feature type="compositionally biased region" description="Low complexity" evidence="1">
    <location>
        <begin position="81"/>
        <end position="95"/>
    </location>
</feature>
<gene>
    <name evidence="3" type="ORF">GCM10011273_13570</name>
</gene>